<evidence type="ECO:0000256" key="3">
    <source>
        <dbReference type="PROSITE-ProRule" id="PRU00103"/>
    </source>
</evidence>
<gene>
    <name evidence="6" type="ORF">BDV40DRAFT_255062</name>
</gene>
<dbReference type="Pfam" id="PF01814">
    <property type="entry name" value="Hemerythrin"/>
    <property type="match status" value="1"/>
</dbReference>
<evidence type="ECO:0000256" key="2">
    <source>
        <dbReference type="ARBA" id="ARBA00023242"/>
    </source>
</evidence>
<name>A0A5N6V7G0_ASPTM</name>
<evidence type="ECO:0000256" key="1">
    <source>
        <dbReference type="ARBA" id="ARBA00004123"/>
    </source>
</evidence>
<proteinExistence type="predicted"/>
<feature type="domain" description="Hemerythrin-like" evidence="5">
    <location>
        <begin position="6"/>
        <end position="122"/>
    </location>
</feature>
<dbReference type="Proteomes" id="UP000326950">
    <property type="component" value="Unassembled WGS sequence"/>
</dbReference>
<evidence type="ECO:0000256" key="4">
    <source>
        <dbReference type="SAM" id="MobiDB-lite"/>
    </source>
</evidence>
<dbReference type="OrthoDB" id="9983919at2759"/>
<reference evidence="6 7" key="1">
    <citation type="submission" date="2019-04" db="EMBL/GenBank/DDBJ databases">
        <title>Friends and foes A comparative genomics study of 23 Aspergillus species from section Flavi.</title>
        <authorList>
            <consortium name="DOE Joint Genome Institute"/>
            <person name="Kjaerbolling I."/>
            <person name="Vesth T."/>
            <person name="Frisvad J.C."/>
            <person name="Nybo J.L."/>
            <person name="Theobald S."/>
            <person name="Kildgaard S."/>
            <person name="Isbrandt T."/>
            <person name="Kuo A."/>
            <person name="Sato A."/>
            <person name="Lyhne E.K."/>
            <person name="Kogle M.E."/>
            <person name="Wiebenga A."/>
            <person name="Kun R.S."/>
            <person name="Lubbers R.J."/>
            <person name="Makela M.R."/>
            <person name="Barry K."/>
            <person name="Chovatia M."/>
            <person name="Clum A."/>
            <person name="Daum C."/>
            <person name="Haridas S."/>
            <person name="He G."/>
            <person name="LaButti K."/>
            <person name="Lipzen A."/>
            <person name="Mondo S."/>
            <person name="Riley R."/>
            <person name="Salamov A."/>
            <person name="Simmons B.A."/>
            <person name="Magnuson J.K."/>
            <person name="Henrissat B."/>
            <person name="Mortensen U.H."/>
            <person name="Larsen T.O."/>
            <person name="Devries R.P."/>
            <person name="Grigoriev I.V."/>
            <person name="Machida M."/>
            <person name="Baker S.E."/>
            <person name="Andersen M.R."/>
        </authorList>
    </citation>
    <scope>NUCLEOTIDE SEQUENCE [LARGE SCALE GENOMIC DNA]</scope>
    <source>
        <strain evidence="6 7">CBS 117626</strain>
    </source>
</reference>
<dbReference type="InterPro" id="IPR021133">
    <property type="entry name" value="HEAT_type_2"/>
</dbReference>
<dbReference type="InterPro" id="IPR012312">
    <property type="entry name" value="Hemerythrin-like"/>
</dbReference>
<dbReference type="PANTHER" id="PTHR35585">
    <property type="entry name" value="HHE DOMAIN PROTEIN (AFU_ORTHOLOGUE AFUA_4G00730)"/>
    <property type="match status" value="1"/>
</dbReference>
<dbReference type="GO" id="GO:0005634">
    <property type="term" value="C:nucleus"/>
    <property type="evidence" value="ECO:0007669"/>
    <property type="project" value="UniProtKB-SubCell"/>
</dbReference>
<protein>
    <submittedName>
        <fullName evidence="6">Hemerythrin HHE cation binding domain-containing protein</fullName>
    </submittedName>
</protein>
<sequence length="192" mass="21918">MAPRVSDAIKEDHRELEQYYDRITQSTDQDEQTRYQNLFTWELARHSIGEELVVYPAMEKHVTNGKALAEKDRREHQSVKEQLKKFQNLKASDADFIPTIEALMKDLAPHIKEEETTDLPALEEALSPEDSEKLSKSFGRTKMFVPSRSHPSAPSKPPYETAVGLLAAPIDHLADLFRKWPDTSTMPNPSTE</sequence>
<feature type="region of interest" description="Disordered" evidence="4">
    <location>
        <begin position="119"/>
        <end position="160"/>
    </location>
</feature>
<evidence type="ECO:0000259" key="5">
    <source>
        <dbReference type="Pfam" id="PF01814"/>
    </source>
</evidence>
<evidence type="ECO:0000313" key="7">
    <source>
        <dbReference type="Proteomes" id="UP000326950"/>
    </source>
</evidence>
<feature type="repeat" description="HEAT" evidence="3">
    <location>
        <begin position="96"/>
        <end position="134"/>
    </location>
</feature>
<evidence type="ECO:0000313" key="6">
    <source>
        <dbReference type="EMBL" id="KAE8166580.1"/>
    </source>
</evidence>
<keyword evidence="7" id="KW-1185">Reference proteome</keyword>
<dbReference type="AlphaFoldDB" id="A0A5N6V7G0"/>
<dbReference type="PROSITE" id="PS50077">
    <property type="entry name" value="HEAT_REPEAT"/>
    <property type="match status" value="1"/>
</dbReference>
<accession>A0A5N6V7G0</accession>
<comment type="subcellular location">
    <subcellularLocation>
        <location evidence="1">Nucleus</location>
    </subcellularLocation>
</comment>
<organism evidence="6 7">
    <name type="scientific">Aspergillus tamarii</name>
    <dbReference type="NCBI Taxonomy" id="41984"/>
    <lineage>
        <taxon>Eukaryota</taxon>
        <taxon>Fungi</taxon>
        <taxon>Dikarya</taxon>
        <taxon>Ascomycota</taxon>
        <taxon>Pezizomycotina</taxon>
        <taxon>Eurotiomycetes</taxon>
        <taxon>Eurotiomycetidae</taxon>
        <taxon>Eurotiales</taxon>
        <taxon>Aspergillaceae</taxon>
        <taxon>Aspergillus</taxon>
        <taxon>Aspergillus subgen. Circumdati</taxon>
    </lineage>
</organism>
<dbReference type="Gene3D" id="1.20.120.520">
    <property type="entry name" value="nmb1532 protein domain like"/>
    <property type="match status" value="1"/>
</dbReference>
<dbReference type="PANTHER" id="PTHR35585:SF3">
    <property type="entry name" value="HEMERYTHRIN-LIKE DOMAIN-CONTAINING PROTEIN"/>
    <property type="match status" value="1"/>
</dbReference>
<keyword evidence="2" id="KW-0539">Nucleus</keyword>
<dbReference type="EMBL" id="ML738593">
    <property type="protein sequence ID" value="KAE8166580.1"/>
    <property type="molecule type" value="Genomic_DNA"/>
</dbReference>